<proteinExistence type="predicted"/>
<sequence>METNKHEITSVNNCVSSEDNEKNIQTPLISEMIEFDIRKNRWTCEGKDKNEYEYDEKRGIWILSTDEELIRRQQEAYSVEGVDDSVPINRQKKRKGRAKENEEQPLDKKKPNIIPKNTAVYISNLPLDVTEEEIRETFSKCGVISENIDTGKPRIKIYVNEKGEPKGDAVVVFFREESVKLAIQLLDDTYLRLGDKSSQKMRVQQ</sequence>
<evidence type="ECO:0000313" key="2">
    <source>
        <dbReference type="Proteomes" id="UP000768646"/>
    </source>
</evidence>
<name>A0ACB7C8C3_9ASCO</name>
<comment type="caution">
    <text evidence="1">The sequence shown here is derived from an EMBL/GenBank/DDBJ whole genome shotgun (WGS) entry which is preliminary data.</text>
</comment>
<keyword evidence="2" id="KW-1185">Reference proteome</keyword>
<gene>
    <name evidence="1" type="ORF">PORY_002848</name>
</gene>
<protein>
    <submittedName>
        <fullName evidence="1">Uncharacterized protein</fullName>
    </submittedName>
</protein>
<dbReference type="Proteomes" id="UP000768646">
    <property type="component" value="Unassembled WGS sequence"/>
</dbReference>
<evidence type="ECO:0000313" key="1">
    <source>
        <dbReference type="EMBL" id="KAG4303748.1"/>
    </source>
</evidence>
<dbReference type="EMBL" id="JABTEG010000032">
    <property type="protein sequence ID" value="KAG4303748.1"/>
    <property type="molecule type" value="Genomic_DNA"/>
</dbReference>
<organism evidence="1 2">
    <name type="scientific">Pneumocystis oryctolagi</name>
    <dbReference type="NCBI Taxonomy" id="42067"/>
    <lineage>
        <taxon>Eukaryota</taxon>
        <taxon>Fungi</taxon>
        <taxon>Dikarya</taxon>
        <taxon>Ascomycota</taxon>
        <taxon>Taphrinomycotina</taxon>
        <taxon>Pneumocystomycetes</taxon>
        <taxon>Pneumocystaceae</taxon>
        <taxon>Pneumocystis</taxon>
    </lineage>
</organism>
<reference evidence="1 2" key="1">
    <citation type="journal article" date="2021" name="Commun. Biol.">
        <title>Genomic insights into the host specific adaptation of the Pneumocystis genus.</title>
        <authorList>
            <person name="Cisse O.H."/>
            <person name="Ma L."/>
            <person name="Dekker J.P."/>
            <person name="Khil P.P."/>
            <person name="Youn J.-H."/>
            <person name="Brenchley J.M."/>
            <person name="Blair R."/>
            <person name="Pahar B."/>
            <person name="Chabe M."/>
            <person name="Van Rompay K.K.A."/>
            <person name="Keesler R."/>
            <person name="Sukura A."/>
            <person name="Hirsch V."/>
            <person name="Kutty G."/>
            <person name="Liu Y."/>
            <person name="Peng L."/>
            <person name="Chen J."/>
            <person name="Song J."/>
            <person name="Weissenbacher-Lang C."/>
            <person name="Xu J."/>
            <person name="Upham N.S."/>
            <person name="Stajich J.E."/>
            <person name="Cuomo C.A."/>
            <person name="Cushion M.T."/>
            <person name="Kovacs J.A."/>
        </authorList>
    </citation>
    <scope>NUCLEOTIDE SEQUENCE [LARGE SCALE GENOMIC DNA]</scope>
    <source>
        <strain evidence="1 2">RABM</strain>
    </source>
</reference>
<feature type="non-terminal residue" evidence="1">
    <location>
        <position position="205"/>
    </location>
</feature>
<accession>A0ACB7C8C3</accession>